<dbReference type="AlphaFoldDB" id="A0A645H6P2"/>
<reference evidence="2" key="1">
    <citation type="submission" date="2019-08" db="EMBL/GenBank/DDBJ databases">
        <authorList>
            <person name="Kucharzyk K."/>
            <person name="Murdoch R.W."/>
            <person name="Higgins S."/>
            <person name="Loffler F."/>
        </authorList>
    </citation>
    <scope>NUCLEOTIDE SEQUENCE</scope>
</reference>
<name>A0A645H6P2_9ZZZZ</name>
<dbReference type="EMBL" id="VSSQ01086834">
    <property type="protein sequence ID" value="MPN34012.1"/>
    <property type="molecule type" value="Genomic_DNA"/>
</dbReference>
<gene>
    <name evidence="2" type="ORF">SDC9_181504</name>
</gene>
<sequence>MRVLPTVVEHPGAAGHGQRQRRADDECHDRRQIEQRFTLPGCEPGLGEVCGEAEQPTHPGRRGTDAHRSSPDVVAADSLRSAWTIPSRISINREHQRATLMSWVTTTSAAPAIRQVVVSNCITSWPDA</sequence>
<feature type="region of interest" description="Disordered" evidence="1">
    <location>
        <begin position="46"/>
        <end position="71"/>
    </location>
</feature>
<proteinExistence type="predicted"/>
<comment type="caution">
    <text evidence="2">The sequence shown here is derived from an EMBL/GenBank/DDBJ whole genome shotgun (WGS) entry which is preliminary data.</text>
</comment>
<evidence type="ECO:0000313" key="2">
    <source>
        <dbReference type="EMBL" id="MPN34012.1"/>
    </source>
</evidence>
<feature type="region of interest" description="Disordered" evidence="1">
    <location>
        <begin position="1"/>
        <end position="28"/>
    </location>
</feature>
<protein>
    <submittedName>
        <fullName evidence="2">Uncharacterized protein</fullName>
    </submittedName>
</protein>
<evidence type="ECO:0000256" key="1">
    <source>
        <dbReference type="SAM" id="MobiDB-lite"/>
    </source>
</evidence>
<accession>A0A645H6P2</accession>
<organism evidence="2">
    <name type="scientific">bioreactor metagenome</name>
    <dbReference type="NCBI Taxonomy" id="1076179"/>
    <lineage>
        <taxon>unclassified sequences</taxon>
        <taxon>metagenomes</taxon>
        <taxon>ecological metagenomes</taxon>
    </lineage>
</organism>